<dbReference type="PROSITE" id="PS51257">
    <property type="entry name" value="PROKAR_LIPOPROTEIN"/>
    <property type="match status" value="1"/>
</dbReference>
<organism evidence="3 4">
    <name type="scientific">Actinomadura chibensis</name>
    <dbReference type="NCBI Taxonomy" id="392828"/>
    <lineage>
        <taxon>Bacteria</taxon>
        <taxon>Bacillati</taxon>
        <taxon>Actinomycetota</taxon>
        <taxon>Actinomycetes</taxon>
        <taxon>Streptosporangiales</taxon>
        <taxon>Thermomonosporaceae</taxon>
        <taxon>Actinomadura</taxon>
    </lineage>
</organism>
<name>A0A5D0NZB7_9ACTN</name>
<feature type="chain" id="PRO_5039465544" description="Lipoprotein" evidence="2">
    <location>
        <begin position="27"/>
        <end position="253"/>
    </location>
</feature>
<dbReference type="AlphaFoldDB" id="A0A5D0NZB7"/>
<dbReference type="EMBL" id="VSFG01000001">
    <property type="protein sequence ID" value="TYB49508.1"/>
    <property type="molecule type" value="Genomic_DNA"/>
</dbReference>
<dbReference type="Gene3D" id="2.50.20.20">
    <property type="match status" value="1"/>
</dbReference>
<keyword evidence="4" id="KW-1185">Reference proteome</keyword>
<proteinExistence type="predicted"/>
<reference evidence="3 4" key="1">
    <citation type="submission" date="2019-08" db="EMBL/GenBank/DDBJ databases">
        <title>Actinomadura sp. nov. CYP1-5 isolated from mountain soil.</title>
        <authorList>
            <person name="Songsumanus A."/>
            <person name="Kuncharoen N."/>
            <person name="Kudo T."/>
            <person name="Yuki M."/>
            <person name="Igarashi Y."/>
            <person name="Tanasupawat S."/>
        </authorList>
    </citation>
    <scope>NUCLEOTIDE SEQUENCE [LARGE SCALE GENOMIC DNA]</scope>
    <source>
        <strain evidence="3 4">JCM 14158</strain>
    </source>
</reference>
<sequence>MLHHLRAGVPAALVLALAFTAGCGPAGESDGAKKEAATAKASASPSASPSPSATDNGIANLKPAQIFARARAATASARYVRLRGQVEDGEKYKIDFRFAGKAKATGSLQQGSERAGLTVIGKVVYLSGNDGFWRSVGGKGAAQLFSGKYVKTKTDDADFRELAAFANKTALLNEAVKSGRGWRKEGAGKVGEVPTVVLTDSAGDKIQIATQGPPYVLLMEGGREDRLEYVEYGQPVTVQAPPAGSVIDPALLN</sequence>
<comment type="caution">
    <text evidence="3">The sequence shown here is derived from an EMBL/GenBank/DDBJ whole genome shotgun (WGS) entry which is preliminary data.</text>
</comment>
<evidence type="ECO:0000313" key="3">
    <source>
        <dbReference type="EMBL" id="TYB49508.1"/>
    </source>
</evidence>
<feature type="region of interest" description="Disordered" evidence="1">
    <location>
        <begin position="29"/>
        <end position="57"/>
    </location>
</feature>
<feature type="signal peptide" evidence="2">
    <location>
        <begin position="1"/>
        <end position="26"/>
    </location>
</feature>
<evidence type="ECO:0000256" key="1">
    <source>
        <dbReference type="SAM" id="MobiDB-lite"/>
    </source>
</evidence>
<protein>
    <recommendedName>
        <fullName evidence="5">Lipoprotein</fullName>
    </recommendedName>
</protein>
<feature type="compositionally biased region" description="Low complexity" evidence="1">
    <location>
        <begin position="38"/>
        <end position="53"/>
    </location>
</feature>
<keyword evidence="2" id="KW-0732">Signal</keyword>
<gene>
    <name evidence="3" type="ORF">FXF69_10645</name>
</gene>
<evidence type="ECO:0000313" key="4">
    <source>
        <dbReference type="Proteomes" id="UP000323380"/>
    </source>
</evidence>
<dbReference type="Proteomes" id="UP000323380">
    <property type="component" value="Unassembled WGS sequence"/>
</dbReference>
<evidence type="ECO:0000256" key="2">
    <source>
        <dbReference type="SAM" id="SignalP"/>
    </source>
</evidence>
<evidence type="ECO:0008006" key="5">
    <source>
        <dbReference type="Google" id="ProtNLM"/>
    </source>
</evidence>
<dbReference type="STRING" id="1220554.GCA_001552135_03637"/>
<accession>A0A5D0NZB7</accession>
<dbReference type="RefSeq" id="WP_148344190.1">
    <property type="nucleotide sequence ID" value="NZ_VSFG01000001.1"/>
</dbReference>